<sequence>MWLGPEEVLVANALWVTERANPFFVLQRRRGHGRGGGLTGFAGPAMAFPGPSQTPRPPERGWAGKAHTVMWFQSSCLTSSCQPYSGRADGPSTVKLPGLANSVRMKRNFQDRKRNPNSNHEKKFIA</sequence>
<feature type="region of interest" description="Disordered" evidence="1">
    <location>
        <begin position="35"/>
        <end position="61"/>
    </location>
</feature>
<organism evidence="2 3">
    <name type="scientific">Myotis myotis</name>
    <name type="common">Greater mouse-eared bat</name>
    <name type="synonym">Vespertilio myotis</name>
    <dbReference type="NCBI Taxonomy" id="51298"/>
    <lineage>
        <taxon>Eukaryota</taxon>
        <taxon>Metazoa</taxon>
        <taxon>Chordata</taxon>
        <taxon>Craniata</taxon>
        <taxon>Vertebrata</taxon>
        <taxon>Euteleostomi</taxon>
        <taxon>Mammalia</taxon>
        <taxon>Eutheria</taxon>
        <taxon>Laurasiatheria</taxon>
        <taxon>Chiroptera</taxon>
        <taxon>Yangochiroptera</taxon>
        <taxon>Vespertilionidae</taxon>
        <taxon>Myotis</taxon>
    </lineage>
</organism>
<evidence type="ECO:0000256" key="1">
    <source>
        <dbReference type="SAM" id="MobiDB-lite"/>
    </source>
</evidence>
<name>A0A7J7XKR4_MYOMY</name>
<dbReference type="EMBL" id="JABWUV010000006">
    <property type="protein sequence ID" value="KAF6350297.1"/>
    <property type="molecule type" value="Genomic_DNA"/>
</dbReference>
<evidence type="ECO:0000313" key="2">
    <source>
        <dbReference type="EMBL" id="KAF6350297.1"/>
    </source>
</evidence>
<accession>A0A7J7XKR4</accession>
<dbReference type="Proteomes" id="UP000527355">
    <property type="component" value="Unassembled WGS sequence"/>
</dbReference>
<reference evidence="2 3" key="1">
    <citation type="journal article" date="2020" name="Nature">
        <title>Six reference-quality genomes reveal evolution of bat adaptations.</title>
        <authorList>
            <person name="Jebb D."/>
            <person name="Huang Z."/>
            <person name="Pippel M."/>
            <person name="Hughes G.M."/>
            <person name="Lavrichenko K."/>
            <person name="Devanna P."/>
            <person name="Winkler S."/>
            <person name="Jermiin L.S."/>
            <person name="Skirmuntt E.C."/>
            <person name="Katzourakis A."/>
            <person name="Burkitt-Gray L."/>
            <person name="Ray D.A."/>
            <person name="Sullivan K.A.M."/>
            <person name="Roscito J.G."/>
            <person name="Kirilenko B.M."/>
            <person name="Davalos L.M."/>
            <person name="Corthals A.P."/>
            <person name="Power M.L."/>
            <person name="Jones G."/>
            <person name="Ransome R.D."/>
            <person name="Dechmann D.K.N."/>
            <person name="Locatelli A.G."/>
            <person name="Puechmaille S.J."/>
            <person name="Fedrigo O."/>
            <person name="Jarvis E.D."/>
            <person name="Hiller M."/>
            <person name="Vernes S.C."/>
            <person name="Myers E.W."/>
            <person name="Teeling E.C."/>
        </authorList>
    </citation>
    <scope>NUCLEOTIDE SEQUENCE [LARGE SCALE GENOMIC DNA]</scope>
    <source>
        <strain evidence="2">MMyoMyo1</strain>
        <tissue evidence="2">Flight muscle</tissue>
    </source>
</reference>
<proteinExistence type="predicted"/>
<keyword evidence="3" id="KW-1185">Reference proteome</keyword>
<protein>
    <submittedName>
        <fullName evidence="2">TBC1 domain family member 9B</fullName>
    </submittedName>
</protein>
<feature type="region of interest" description="Disordered" evidence="1">
    <location>
        <begin position="105"/>
        <end position="126"/>
    </location>
</feature>
<comment type="caution">
    <text evidence="2">The sequence shown here is derived from an EMBL/GenBank/DDBJ whole genome shotgun (WGS) entry which is preliminary data.</text>
</comment>
<evidence type="ECO:0000313" key="3">
    <source>
        <dbReference type="Proteomes" id="UP000527355"/>
    </source>
</evidence>
<dbReference type="AlphaFoldDB" id="A0A7J7XKR4"/>
<gene>
    <name evidence="2" type="ORF">mMyoMyo1_018813</name>
</gene>
<feature type="compositionally biased region" description="Basic and acidic residues" evidence="1">
    <location>
        <begin position="108"/>
        <end position="126"/>
    </location>
</feature>